<feature type="compositionally biased region" description="Basic residues" evidence="1">
    <location>
        <begin position="512"/>
        <end position="522"/>
    </location>
</feature>
<feature type="compositionally biased region" description="Polar residues" evidence="1">
    <location>
        <begin position="462"/>
        <end position="479"/>
    </location>
</feature>
<evidence type="ECO:0000256" key="1">
    <source>
        <dbReference type="SAM" id="MobiDB-lite"/>
    </source>
</evidence>
<feature type="compositionally biased region" description="Basic and acidic residues" evidence="1">
    <location>
        <begin position="1"/>
        <end position="14"/>
    </location>
</feature>
<protein>
    <submittedName>
        <fullName evidence="2">Uncharacterized protein</fullName>
    </submittedName>
</protein>
<organism evidence="2 3">
    <name type="scientific">Dryococelus australis</name>
    <dbReference type="NCBI Taxonomy" id="614101"/>
    <lineage>
        <taxon>Eukaryota</taxon>
        <taxon>Metazoa</taxon>
        <taxon>Ecdysozoa</taxon>
        <taxon>Arthropoda</taxon>
        <taxon>Hexapoda</taxon>
        <taxon>Insecta</taxon>
        <taxon>Pterygota</taxon>
        <taxon>Neoptera</taxon>
        <taxon>Polyneoptera</taxon>
        <taxon>Phasmatodea</taxon>
        <taxon>Verophasmatodea</taxon>
        <taxon>Anareolatae</taxon>
        <taxon>Phasmatidae</taxon>
        <taxon>Eurycanthinae</taxon>
        <taxon>Dryococelus</taxon>
    </lineage>
</organism>
<accession>A0ABQ9IQR7</accession>
<evidence type="ECO:0000313" key="3">
    <source>
        <dbReference type="Proteomes" id="UP001159363"/>
    </source>
</evidence>
<comment type="caution">
    <text evidence="2">The sequence shown here is derived from an EMBL/GenBank/DDBJ whole genome shotgun (WGS) entry which is preliminary data.</text>
</comment>
<keyword evidence="3" id="KW-1185">Reference proteome</keyword>
<dbReference type="Proteomes" id="UP001159363">
    <property type="component" value="Chromosome 1"/>
</dbReference>
<dbReference type="EMBL" id="JARBHB010000001">
    <property type="protein sequence ID" value="KAJ8898463.1"/>
    <property type="molecule type" value="Genomic_DNA"/>
</dbReference>
<evidence type="ECO:0000313" key="2">
    <source>
        <dbReference type="EMBL" id="KAJ8898463.1"/>
    </source>
</evidence>
<feature type="compositionally biased region" description="Low complexity" evidence="1">
    <location>
        <begin position="481"/>
        <end position="511"/>
    </location>
</feature>
<gene>
    <name evidence="2" type="ORF">PR048_003823</name>
</gene>
<proteinExistence type="predicted"/>
<name>A0ABQ9IQR7_9NEOP</name>
<feature type="region of interest" description="Disordered" evidence="1">
    <location>
        <begin position="1"/>
        <end position="25"/>
    </location>
</feature>
<feature type="region of interest" description="Disordered" evidence="1">
    <location>
        <begin position="437"/>
        <end position="529"/>
    </location>
</feature>
<reference evidence="2 3" key="1">
    <citation type="submission" date="2023-02" db="EMBL/GenBank/DDBJ databases">
        <title>LHISI_Scaffold_Assembly.</title>
        <authorList>
            <person name="Stuart O.P."/>
            <person name="Cleave R."/>
            <person name="Magrath M.J.L."/>
            <person name="Mikheyev A.S."/>
        </authorList>
    </citation>
    <scope>NUCLEOTIDE SEQUENCE [LARGE SCALE GENOMIC DNA]</scope>
    <source>
        <strain evidence="2">Daus_M_001</strain>
        <tissue evidence="2">Leg muscle</tissue>
    </source>
</reference>
<sequence length="591" mass="64992">MKGREKREIPEKTRRPSSGTIPSCENPEVTWQGIKSRFVLLRGDQSNRSATAAPCSWERSHGDPRQIWDCRVSTNPTPAPCRAESAIAAPITCEVISSARVAVAPAQSNVERHRLATVLCVCCQPAAGERRIPEQLRSFDVVLQEPDQIFFSGDSVQGRVLVELDGCLTVQGQYSRTGTSCIIPADTAATRRTGETVHSIGEKLHRVRVEGQQHHAKARRARQGNTHQVTGCLAGVQGRGRREYPEKARQQAASSSTIPKCEDPGVSPPGIELGSPWASALKEAPWDMCATERENEEIQSSVTTYTTPKVVMTRHTIRRVSEDARVDCHLTDGACPGSLLNLTDGTVLHRKRIRINPVTPQEQHWTETTHRISLELPSITVRLVGEAYVNVPEESGQWDPVRRVTRLRHNLRRNKMPLLHATSRNLTPPTTIASVVLTSGMDPCGNPASKVKTRGSDKGDTNTHAYSPSSMPDSLSNDCSAPATPDDPQAAPDCCQQWGKAGAAGAAAAPRTRPRPRPRRRPDRQPAKFRSYEKYFDHKVFVFGHKYSSKPFCSSVEALVSSSRLNGQYPVAPTPSPIRDRMILAPKQDPV</sequence>